<organism evidence="2">
    <name type="scientific">candidate division WOR-3 bacterium</name>
    <dbReference type="NCBI Taxonomy" id="2052148"/>
    <lineage>
        <taxon>Bacteria</taxon>
        <taxon>Bacteria division WOR-3</taxon>
    </lineage>
</organism>
<dbReference type="InterPro" id="IPR019812">
    <property type="entry name" value="Hydgase_assmbl_chp_CS"/>
</dbReference>
<dbReference type="InterPro" id="IPR001109">
    <property type="entry name" value="Hydrogenase_HupF/HypC"/>
</dbReference>
<dbReference type="GO" id="GO:1902670">
    <property type="term" value="F:carbon dioxide binding"/>
    <property type="evidence" value="ECO:0007669"/>
    <property type="project" value="TreeGrafter"/>
</dbReference>
<proteinExistence type="inferred from homology"/>
<dbReference type="PRINTS" id="PR00445">
    <property type="entry name" value="HUPFHYPC"/>
</dbReference>
<dbReference type="GO" id="GO:0005506">
    <property type="term" value="F:iron ion binding"/>
    <property type="evidence" value="ECO:0007669"/>
    <property type="project" value="TreeGrafter"/>
</dbReference>
<sequence length="83" mass="9122">MCLGIPTRIVKIEGETAIGEVGGVEREISLVMTPGAKVGDYVIVHAGFAIQILNPEEARGTLRIFEEMAERVSERRRRVKGDV</sequence>
<dbReference type="NCBIfam" id="TIGR00074">
    <property type="entry name" value="hypC_hupF"/>
    <property type="match status" value="1"/>
</dbReference>
<dbReference type="FunFam" id="2.30.30.140:FF:000022">
    <property type="entry name" value="Hydrogenase assembly chaperone HybG"/>
    <property type="match status" value="1"/>
</dbReference>
<name>A0A7V3PTP0_UNCW3</name>
<dbReference type="SUPFAM" id="SSF159127">
    <property type="entry name" value="HupF/HypC-like"/>
    <property type="match status" value="1"/>
</dbReference>
<dbReference type="Pfam" id="PF01455">
    <property type="entry name" value="HupF_HypC"/>
    <property type="match status" value="1"/>
</dbReference>
<dbReference type="PROSITE" id="PS01097">
    <property type="entry name" value="HUPF_HYPC"/>
    <property type="match status" value="1"/>
</dbReference>
<accession>A0A7V3PTP0</accession>
<evidence type="ECO:0000313" key="2">
    <source>
        <dbReference type="EMBL" id="HGD13200.1"/>
    </source>
</evidence>
<protein>
    <submittedName>
        <fullName evidence="2">HypC/HybG/HupF family hydrogenase formation chaperone</fullName>
    </submittedName>
</protein>
<dbReference type="AlphaFoldDB" id="A0A7V3PTP0"/>
<dbReference type="EMBL" id="DTMZ01000091">
    <property type="protein sequence ID" value="HGD13200.1"/>
    <property type="molecule type" value="Genomic_DNA"/>
</dbReference>
<dbReference type="Gene3D" id="2.30.30.140">
    <property type="match status" value="1"/>
</dbReference>
<comment type="caution">
    <text evidence="2">The sequence shown here is derived from an EMBL/GenBank/DDBJ whole genome shotgun (WGS) entry which is preliminary data.</text>
</comment>
<gene>
    <name evidence="2" type="ORF">ENX16_03885</name>
</gene>
<evidence type="ECO:0000256" key="1">
    <source>
        <dbReference type="ARBA" id="ARBA00006018"/>
    </source>
</evidence>
<comment type="similarity">
    <text evidence="1">Belongs to the HupF/HypC family.</text>
</comment>
<dbReference type="PANTHER" id="PTHR35177:SF2">
    <property type="entry name" value="HYDROGENASE MATURATION FACTOR HYBG"/>
    <property type="match status" value="1"/>
</dbReference>
<dbReference type="GO" id="GO:0051604">
    <property type="term" value="P:protein maturation"/>
    <property type="evidence" value="ECO:0007669"/>
    <property type="project" value="TreeGrafter"/>
</dbReference>
<dbReference type="PANTHER" id="PTHR35177">
    <property type="entry name" value="HYDROGENASE MATURATION FACTOR HYBG"/>
    <property type="match status" value="1"/>
</dbReference>
<reference evidence="2" key="1">
    <citation type="journal article" date="2020" name="mSystems">
        <title>Genome- and Community-Level Interaction Insights into Carbon Utilization and Element Cycling Functions of Hydrothermarchaeota in Hydrothermal Sediment.</title>
        <authorList>
            <person name="Zhou Z."/>
            <person name="Liu Y."/>
            <person name="Xu W."/>
            <person name="Pan J."/>
            <person name="Luo Z.H."/>
            <person name="Li M."/>
        </authorList>
    </citation>
    <scope>NUCLEOTIDE SEQUENCE [LARGE SCALE GENOMIC DNA]</scope>
    <source>
        <strain evidence="2">SpSt-914</strain>
    </source>
</reference>